<dbReference type="RefSeq" id="WP_069908302.1">
    <property type="nucleotide sequence ID" value="NZ_LAJE02000069.1"/>
</dbReference>
<sequence>MRISEFRITRFQFARDRVIGDSQVRADDVNIAALELIADTGAVGLGFIQTLFYPLPDQVEIERVFRSEVWPGLEGQPPAGLVHRVGRPRGGNQRAYTLPFHEALQVALWDLAAKEVNLPLHQLLGSRRDKVEAYASGLDYHLSDDEFARFFAHADALGYRAFKIKVGNPDFDWDLNRLNILKQVVRKDALVMIDSNEAWGAKEALVKLTAIRDAGHELLWVEDPILRTDYAGLRMLKDAANWTLINSGEYLDAHGKRLLMEQDATDILNVHGQVTDVMRIGWLAADRGIPVSLGNTFLEVGIHAACALPEVQWLEYSFQNFDHLVDQPVEIKDGWAYAPDRPGHGLVLNETARREWARPHLLPRSELGEAPFNPRVAKAQRAA</sequence>
<evidence type="ECO:0000256" key="3">
    <source>
        <dbReference type="ARBA" id="ARBA00022842"/>
    </source>
</evidence>
<dbReference type="Gene3D" id="3.20.20.120">
    <property type="entry name" value="Enolase-like C-terminal domain"/>
    <property type="match status" value="1"/>
</dbReference>
<dbReference type="Pfam" id="PF02746">
    <property type="entry name" value="MR_MLE_N"/>
    <property type="match status" value="1"/>
</dbReference>
<reference evidence="5 6" key="1">
    <citation type="journal article" date="2015" name="Genome Announc.">
        <title>Genome Assemblies of Three Soil-Associated Devosia species: D. insulae, D. limi, and D. soli.</title>
        <authorList>
            <person name="Hassan Y.I."/>
            <person name="Lepp D."/>
            <person name="Zhou T."/>
        </authorList>
    </citation>
    <scope>NUCLEOTIDE SEQUENCE [LARGE SCALE GENOMIC DNA]</scope>
    <source>
        <strain evidence="5 6">DS-56</strain>
    </source>
</reference>
<dbReference type="Gene3D" id="3.30.390.10">
    <property type="entry name" value="Enolase-like, N-terminal domain"/>
    <property type="match status" value="1"/>
</dbReference>
<dbReference type="EMBL" id="LAJE02000069">
    <property type="protein sequence ID" value="OEO32548.1"/>
    <property type="molecule type" value="Genomic_DNA"/>
</dbReference>
<dbReference type="PANTHER" id="PTHR13794">
    <property type="entry name" value="ENOLASE SUPERFAMILY, MANDELATE RACEMASE"/>
    <property type="match status" value="1"/>
</dbReference>
<dbReference type="InterPro" id="IPR046945">
    <property type="entry name" value="RHMD-like"/>
</dbReference>
<keyword evidence="6" id="KW-1185">Reference proteome</keyword>
<comment type="caution">
    <text evidence="5">The sequence shown here is derived from an EMBL/GenBank/DDBJ whole genome shotgun (WGS) entry which is preliminary data.</text>
</comment>
<dbReference type="GO" id="GO:0000287">
    <property type="term" value="F:magnesium ion binding"/>
    <property type="evidence" value="ECO:0007669"/>
    <property type="project" value="TreeGrafter"/>
</dbReference>
<evidence type="ECO:0000259" key="4">
    <source>
        <dbReference type="SMART" id="SM00922"/>
    </source>
</evidence>
<dbReference type="Pfam" id="PF13378">
    <property type="entry name" value="MR_MLE_C"/>
    <property type="match status" value="1"/>
</dbReference>
<evidence type="ECO:0000313" key="5">
    <source>
        <dbReference type="EMBL" id="OEO32548.1"/>
    </source>
</evidence>
<feature type="domain" description="Mandelate racemase/muconate lactonizing enzyme C-terminal" evidence="4">
    <location>
        <begin position="144"/>
        <end position="243"/>
    </location>
</feature>
<keyword evidence="3" id="KW-0460">Magnesium</keyword>
<organism evidence="5 6">
    <name type="scientific">Devosia insulae DS-56</name>
    <dbReference type="NCBI Taxonomy" id="1116389"/>
    <lineage>
        <taxon>Bacteria</taxon>
        <taxon>Pseudomonadati</taxon>
        <taxon>Pseudomonadota</taxon>
        <taxon>Alphaproteobacteria</taxon>
        <taxon>Hyphomicrobiales</taxon>
        <taxon>Devosiaceae</taxon>
        <taxon>Devosia</taxon>
    </lineage>
</organism>
<dbReference type="SMART" id="SM00922">
    <property type="entry name" value="MR_MLE"/>
    <property type="match status" value="1"/>
</dbReference>
<evidence type="ECO:0000256" key="2">
    <source>
        <dbReference type="ARBA" id="ARBA00022723"/>
    </source>
</evidence>
<protein>
    <submittedName>
        <fullName evidence="5">Mandelate racemase</fullName>
    </submittedName>
</protein>
<dbReference type="Proteomes" id="UP000095463">
    <property type="component" value="Unassembled WGS sequence"/>
</dbReference>
<dbReference type="PANTHER" id="PTHR13794:SF58">
    <property type="entry name" value="MITOCHONDRIAL ENOLASE SUPERFAMILY MEMBER 1"/>
    <property type="match status" value="1"/>
</dbReference>
<dbReference type="SUPFAM" id="SSF51604">
    <property type="entry name" value="Enolase C-terminal domain-like"/>
    <property type="match status" value="1"/>
</dbReference>
<accession>A0A1E5XVC8</accession>
<dbReference type="GO" id="GO:0016052">
    <property type="term" value="P:carbohydrate catabolic process"/>
    <property type="evidence" value="ECO:0007669"/>
    <property type="project" value="TreeGrafter"/>
</dbReference>
<name>A0A1E5XVC8_9HYPH</name>
<evidence type="ECO:0000256" key="1">
    <source>
        <dbReference type="ARBA" id="ARBA00001946"/>
    </source>
</evidence>
<dbReference type="InterPro" id="IPR029017">
    <property type="entry name" value="Enolase-like_N"/>
</dbReference>
<dbReference type="SUPFAM" id="SSF54826">
    <property type="entry name" value="Enolase N-terminal domain-like"/>
    <property type="match status" value="1"/>
</dbReference>
<dbReference type="InterPro" id="IPR013342">
    <property type="entry name" value="Mandelate_racemase_C"/>
</dbReference>
<dbReference type="InterPro" id="IPR013341">
    <property type="entry name" value="Mandelate_racemase_N_dom"/>
</dbReference>
<dbReference type="SFLD" id="SFLDS00001">
    <property type="entry name" value="Enolase"/>
    <property type="match status" value="1"/>
</dbReference>
<dbReference type="OrthoDB" id="9802699at2"/>
<dbReference type="InterPro" id="IPR036849">
    <property type="entry name" value="Enolase-like_C_sf"/>
</dbReference>
<dbReference type="AlphaFoldDB" id="A0A1E5XVC8"/>
<comment type="cofactor">
    <cofactor evidence="1">
        <name>Mg(2+)</name>
        <dbReference type="ChEBI" id="CHEBI:18420"/>
    </cofactor>
</comment>
<dbReference type="GO" id="GO:0016836">
    <property type="term" value="F:hydro-lyase activity"/>
    <property type="evidence" value="ECO:0007669"/>
    <property type="project" value="TreeGrafter"/>
</dbReference>
<gene>
    <name evidence="5" type="ORF">VW23_011000</name>
</gene>
<proteinExistence type="predicted"/>
<dbReference type="InterPro" id="IPR029065">
    <property type="entry name" value="Enolase_C-like"/>
</dbReference>
<keyword evidence="2" id="KW-0479">Metal-binding</keyword>
<evidence type="ECO:0000313" key="6">
    <source>
        <dbReference type="Proteomes" id="UP000095463"/>
    </source>
</evidence>